<dbReference type="EMBL" id="SLXQ01000001">
    <property type="protein sequence ID" value="TCP56976.1"/>
    <property type="molecule type" value="Genomic_DNA"/>
</dbReference>
<protein>
    <submittedName>
        <fullName evidence="3">Uncharacterized protein</fullName>
    </submittedName>
</protein>
<proteinExistence type="predicted"/>
<dbReference type="AlphaFoldDB" id="A0A4V2SV35"/>
<evidence type="ECO:0000313" key="4">
    <source>
        <dbReference type="Proteomes" id="UP000294911"/>
    </source>
</evidence>
<comment type="caution">
    <text evidence="3">The sequence shown here is derived from an EMBL/GenBank/DDBJ whole genome shotgun (WGS) entry which is preliminary data.</text>
</comment>
<keyword evidence="2" id="KW-1133">Transmembrane helix</keyword>
<evidence type="ECO:0000256" key="1">
    <source>
        <dbReference type="SAM" id="MobiDB-lite"/>
    </source>
</evidence>
<gene>
    <name evidence="3" type="ORF">EV191_101926</name>
</gene>
<dbReference type="RefSeq" id="WP_132875506.1">
    <property type="nucleotide sequence ID" value="NZ_SLXQ01000001.1"/>
</dbReference>
<feature type="transmembrane region" description="Helical" evidence="2">
    <location>
        <begin position="24"/>
        <end position="42"/>
    </location>
</feature>
<feature type="region of interest" description="Disordered" evidence="1">
    <location>
        <begin position="71"/>
        <end position="93"/>
    </location>
</feature>
<feature type="compositionally biased region" description="Basic and acidic residues" evidence="1">
    <location>
        <begin position="80"/>
        <end position="93"/>
    </location>
</feature>
<name>A0A4V2SV35_9PSEU</name>
<reference evidence="3 4" key="1">
    <citation type="submission" date="2019-03" db="EMBL/GenBank/DDBJ databases">
        <title>Genomic Encyclopedia of Type Strains, Phase IV (KMG-IV): sequencing the most valuable type-strain genomes for metagenomic binning, comparative biology and taxonomic classification.</title>
        <authorList>
            <person name="Goeker M."/>
        </authorList>
    </citation>
    <scope>NUCLEOTIDE SEQUENCE [LARGE SCALE GENOMIC DNA]</scope>
    <source>
        <strain evidence="3 4">DSM 45765</strain>
    </source>
</reference>
<accession>A0A4V2SV35</accession>
<evidence type="ECO:0000256" key="2">
    <source>
        <dbReference type="SAM" id="Phobius"/>
    </source>
</evidence>
<evidence type="ECO:0000313" key="3">
    <source>
        <dbReference type="EMBL" id="TCP56976.1"/>
    </source>
</evidence>
<keyword evidence="4" id="KW-1185">Reference proteome</keyword>
<sequence length="93" mass="10440">MRPRRIRSARACQRSGPRHASHTSRALVTAAAITGVQWVLLASWPQPVMWLVTLGVPSVFAGLFLARRANPHAQHTRTAHHQETPLPHRKEDQ</sequence>
<feature type="transmembrane region" description="Helical" evidence="2">
    <location>
        <begin position="48"/>
        <end position="66"/>
    </location>
</feature>
<keyword evidence="2" id="KW-0812">Transmembrane</keyword>
<dbReference type="Proteomes" id="UP000294911">
    <property type="component" value="Unassembled WGS sequence"/>
</dbReference>
<organism evidence="3 4">
    <name type="scientific">Tamaricihabitans halophyticus</name>
    <dbReference type="NCBI Taxonomy" id="1262583"/>
    <lineage>
        <taxon>Bacteria</taxon>
        <taxon>Bacillati</taxon>
        <taxon>Actinomycetota</taxon>
        <taxon>Actinomycetes</taxon>
        <taxon>Pseudonocardiales</taxon>
        <taxon>Pseudonocardiaceae</taxon>
        <taxon>Tamaricihabitans</taxon>
    </lineage>
</organism>
<keyword evidence="2" id="KW-0472">Membrane</keyword>
<dbReference type="OrthoDB" id="3696538at2"/>
<feature type="region of interest" description="Disordered" evidence="1">
    <location>
        <begin position="1"/>
        <end position="24"/>
    </location>
</feature>